<name>A0A2U8DSA3_9CLOT</name>
<evidence type="ECO:0000256" key="3">
    <source>
        <dbReference type="PROSITE-ProRule" id="PRU00284"/>
    </source>
</evidence>
<evidence type="ECO:0000256" key="1">
    <source>
        <dbReference type="ARBA" id="ARBA00023224"/>
    </source>
</evidence>
<keyword evidence="7" id="KW-1185">Reference proteome</keyword>
<protein>
    <submittedName>
        <fullName evidence="6">Chemotaxis protein</fullName>
    </submittedName>
</protein>
<gene>
    <name evidence="6" type="ORF">B9W14_14415</name>
</gene>
<dbReference type="RefSeq" id="WP_032076911.1">
    <property type="nucleotide sequence ID" value="NZ_CP020953.1"/>
</dbReference>
<sequence length="582" mass="65198">MKKWKLSNIKLSVKMIFSLIIPIASLILISCISIKYINQIHNGLIKNIYEETHMSEYWLLNADRDFYQALTDQMEMESTSDPKTLKDAKASYLENQKQTIDRVHKARDIIYSDKAKFENLKNKDSNLTLIQLFDSFDKDFSNWSKLFDPDKNILISKAEYLKNFDLARERINQIEGIMDDYNSSVISESRSLVNSIINIILIVSLCTIFLSILLGSYLIINIKKRTNVSIALMKKTAKFDLKYDKSYEQYLSEKDEFAEIINAESNIRNEFRSIIKKVVEETIVLKDAIKTVNENIFSLKDEIEDISSTTEELSAGMEETAASTQETTAASSEIEKHIEAISSKAALGSKSVESINERASKLKNDFSISHNNTSEMLNTVKEKLKNSLAQSKSVNQINELSDSILEITAQTNLLALNASIEAARAGEAGKGFAVVADEIRNLAETSRTSVSEIQKITKVVIDCVENLTNNSNELLKFVENDVTCDYQTMLDATDQYKLDADLVNDLVNNFSSTSKELVSSVENIVLTMNGIAEATNEGALGTSNIAEKVSSVVSKANEIKESINSTEEGFNALNNMISKFNV</sequence>
<dbReference type="SUPFAM" id="SSF58104">
    <property type="entry name" value="Methyl-accepting chemotaxis protein (MCP) signaling domain"/>
    <property type="match status" value="1"/>
</dbReference>
<dbReference type="SMART" id="SM00283">
    <property type="entry name" value="MA"/>
    <property type="match status" value="1"/>
</dbReference>
<dbReference type="PRINTS" id="PR00260">
    <property type="entry name" value="CHEMTRNSDUCR"/>
</dbReference>
<dbReference type="OrthoDB" id="1062at2"/>
<dbReference type="Gene3D" id="1.10.287.950">
    <property type="entry name" value="Methyl-accepting chemotaxis protein"/>
    <property type="match status" value="1"/>
</dbReference>
<keyword evidence="4" id="KW-0812">Transmembrane</keyword>
<dbReference type="GO" id="GO:0016020">
    <property type="term" value="C:membrane"/>
    <property type="evidence" value="ECO:0007669"/>
    <property type="project" value="InterPro"/>
</dbReference>
<feature type="transmembrane region" description="Helical" evidence="4">
    <location>
        <begin position="12"/>
        <end position="37"/>
    </location>
</feature>
<feature type="domain" description="Methyl-accepting transducer" evidence="5">
    <location>
        <begin position="295"/>
        <end position="532"/>
    </location>
</feature>
<evidence type="ECO:0000256" key="4">
    <source>
        <dbReference type="SAM" id="Phobius"/>
    </source>
</evidence>
<dbReference type="GO" id="GO:0007165">
    <property type="term" value="P:signal transduction"/>
    <property type="evidence" value="ECO:0007669"/>
    <property type="project" value="UniProtKB-KW"/>
</dbReference>
<dbReference type="PANTHER" id="PTHR32089">
    <property type="entry name" value="METHYL-ACCEPTING CHEMOTAXIS PROTEIN MCPB"/>
    <property type="match status" value="1"/>
</dbReference>
<keyword evidence="4" id="KW-1133">Transmembrane helix</keyword>
<evidence type="ECO:0000259" key="5">
    <source>
        <dbReference type="PROSITE" id="PS50111"/>
    </source>
</evidence>
<keyword evidence="1 3" id="KW-0807">Transducer</keyword>
<evidence type="ECO:0000313" key="6">
    <source>
        <dbReference type="EMBL" id="AWI05646.1"/>
    </source>
</evidence>
<dbReference type="InterPro" id="IPR004090">
    <property type="entry name" value="Chemotax_Me-accpt_rcpt"/>
</dbReference>
<proteinExistence type="inferred from homology"/>
<feature type="transmembrane region" description="Helical" evidence="4">
    <location>
        <begin position="196"/>
        <end position="220"/>
    </location>
</feature>
<evidence type="ECO:0000256" key="2">
    <source>
        <dbReference type="ARBA" id="ARBA00029447"/>
    </source>
</evidence>
<reference evidence="7" key="1">
    <citation type="submission" date="2017-04" db="EMBL/GenBank/DDBJ databases">
        <authorList>
            <person name="Song Y."/>
            <person name="Cho B.-K."/>
        </authorList>
    </citation>
    <scope>NUCLEOTIDE SEQUENCE [LARGE SCALE GENOMIC DNA]</scope>
    <source>
        <strain evidence="7">SL1</strain>
    </source>
</reference>
<dbReference type="Pfam" id="PF00015">
    <property type="entry name" value="MCPsignal"/>
    <property type="match status" value="1"/>
</dbReference>
<dbReference type="EMBL" id="CP020953">
    <property type="protein sequence ID" value="AWI05646.1"/>
    <property type="molecule type" value="Genomic_DNA"/>
</dbReference>
<dbReference type="InterPro" id="IPR004089">
    <property type="entry name" value="MCPsignal_dom"/>
</dbReference>
<comment type="similarity">
    <text evidence="2">Belongs to the methyl-accepting chemotaxis (MCP) protein family.</text>
</comment>
<dbReference type="PANTHER" id="PTHR32089:SF112">
    <property type="entry name" value="LYSOZYME-LIKE PROTEIN-RELATED"/>
    <property type="match status" value="1"/>
</dbReference>
<evidence type="ECO:0000313" key="7">
    <source>
        <dbReference type="Proteomes" id="UP000244910"/>
    </source>
</evidence>
<dbReference type="Proteomes" id="UP000244910">
    <property type="component" value="Chromosome"/>
</dbReference>
<organism evidence="6 7">
    <name type="scientific">Clostridium drakei</name>
    <dbReference type="NCBI Taxonomy" id="332101"/>
    <lineage>
        <taxon>Bacteria</taxon>
        <taxon>Bacillati</taxon>
        <taxon>Bacillota</taxon>
        <taxon>Clostridia</taxon>
        <taxon>Eubacteriales</taxon>
        <taxon>Clostridiaceae</taxon>
        <taxon>Clostridium</taxon>
    </lineage>
</organism>
<dbReference type="PROSITE" id="PS50111">
    <property type="entry name" value="CHEMOTAXIS_TRANSDUC_2"/>
    <property type="match status" value="1"/>
</dbReference>
<accession>A0A2U8DSA3</accession>
<dbReference type="GO" id="GO:0006935">
    <property type="term" value="P:chemotaxis"/>
    <property type="evidence" value="ECO:0007669"/>
    <property type="project" value="InterPro"/>
</dbReference>
<dbReference type="PROSITE" id="PS51257">
    <property type="entry name" value="PROKAR_LIPOPROTEIN"/>
    <property type="match status" value="1"/>
</dbReference>
<keyword evidence="4" id="KW-0472">Membrane</keyword>
<dbReference type="AlphaFoldDB" id="A0A2U8DSA3"/>
<dbReference type="GO" id="GO:0004888">
    <property type="term" value="F:transmembrane signaling receptor activity"/>
    <property type="evidence" value="ECO:0007669"/>
    <property type="project" value="InterPro"/>
</dbReference>
<dbReference type="KEGG" id="cdrk:B9W14_14415"/>